<dbReference type="Gene3D" id="3.40.390.70">
    <property type="match status" value="1"/>
</dbReference>
<protein>
    <recommendedName>
        <fullName evidence="1">Zinc-ribbon domain-containing protein</fullName>
    </recommendedName>
</protein>
<dbReference type="InterPro" id="IPR031321">
    <property type="entry name" value="UCP012641"/>
</dbReference>
<dbReference type="InterPro" id="IPR011201">
    <property type="entry name" value="Zinc-ribbon_6_bact"/>
</dbReference>
<evidence type="ECO:0000313" key="3">
    <source>
        <dbReference type="Proteomes" id="UP000214747"/>
    </source>
</evidence>
<keyword evidence="3" id="KW-1185">Reference proteome</keyword>
<dbReference type="AlphaFoldDB" id="A0A225SWF6"/>
<reference evidence="2 3" key="1">
    <citation type="journal article" date="2010" name="Int. J. Syst. Evol. Microbiol.">
        <title>Reclassification of Herbaspirillum putei as a later heterotypic synonym of Herbaspirillum huttiense, with the description of H. huttiense subsp. huttiense subsp. nov. and H. huttiense subsp. putei subsp. nov., comb. nov., and description of Herbaspirillum aquaticum sp. nov.</title>
        <authorList>
            <person name="Dobritsa A.P."/>
            <person name="Reddy M.C."/>
            <person name="Samadpour M."/>
        </authorList>
    </citation>
    <scope>NUCLEOTIDE SEQUENCE [LARGE SCALE GENOMIC DNA]</scope>
    <source>
        <strain evidence="2 3">IEH 4430</strain>
    </source>
</reference>
<sequence>MKTFHCDNCSAQVFFENTVCGNCGWMLGYQPQLQAIASFSPLEPAVAPATDADSAAAEAGSGRWRSVKPQNEGLVFKQCVNYWRENICNWMLDEREPHELCASCRLTRVIPNLDEGNNRVLWSRLETAKRRLLHSLWTLQLQPVPKMEDEEAGLAFEFLQDLPHGERVLTGHADGVITINIAEADPAYREQAREQMAEPYRTLLGHFRHESGHYYFDRLVAPTDWITPFREKFGDERQDYGEALKVHYENGPRPDWEENFVSAYASSHPWEDWAETWAHYLHMFDTLETAYACGVQLRPRHEGEQKLVIKAPPVAAGSFDELAREWFALTYVLNSLNRSIGMPDSYPFTLSTPVLEKLRFVHEVVNGGAPA</sequence>
<dbReference type="PIRSF" id="PIRSF012641">
    <property type="entry name" value="UCP012641"/>
    <property type="match status" value="1"/>
</dbReference>
<name>A0A225SWF6_9BURK</name>
<dbReference type="Pfam" id="PF10005">
    <property type="entry name" value="Zn_ribbon_DZR_6"/>
    <property type="match status" value="1"/>
</dbReference>
<dbReference type="Proteomes" id="UP000214747">
    <property type="component" value="Unassembled WGS sequence"/>
</dbReference>
<organism evidence="2 3">
    <name type="scientific">Herbaspirillum aquaticum</name>
    <dbReference type="NCBI Taxonomy" id="568783"/>
    <lineage>
        <taxon>Bacteria</taxon>
        <taxon>Pseudomonadati</taxon>
        <taxon>Pseudomonadota</taxon>
        <taxon>Betaproteobacteria</taxon>
        <taxon>Burkholderiales</taxon>
        <taxon>Oxalobacteraceae</taxon>
        <taxon>Herbaspirillum</taxon>
    </lineage>
</organism>
<accession>A0A225SWF6</accession>
<proteinExistence type="predicted"/>
<dbReference type="Pfam" id="PF15887">
    <property type="entry name" value="Peptidase_Mx"/>
    <property type="match status" value="1"/>
</dbReference>
<comment type="caution">
    <text evidence="2">The sequence shown here is derived from an EMBL/GenBank/DDBJ whole genome shotgun (WGS) entry which is preliminary data.</text>
</comment>
<feature type="domain" description="Zinc-ribbon" evidence="1">
    <location>
        <begin position="4"/>
        <end position="114"/>
    </location>
</feature>
<evidence type="ECO:0000313" key="2">
    <source>
        <dbReference type="EMBL" id="OWY35543.1"/>
    </source>
</evidence>
<dbReference type="EMBL" id="NJGV01000005">
    <property type="protein sequence ID" value="OWY35543.1"/>
    <property type="molecule type" value="Genomic_DNA"/>
</dbReference>
<gene>
    <name evidence="2" type="ORF">CEJ45_06935</name>
</gene>
<dbReference type="RefSeq" id="WP_088754432.1">
    <property type="nucleotide sequence ID" value="NZ_NJGV01000005.1"/>
</dbReference>
<evidence type="ECO:0000259" key="1">
    <source>
        <dbReference type="Pfam" id="PF10005"/>
    </source>
</evidence>